<evidence type="ECO:0000313" key="2">
    <source>
        <dbReference type="Proteomes" id="UP001149860"/>
    </source>
</evidence>
<accession>A0ACD5DED2</accession>
<organism evidence="1 2">
    <name type="scientific">Lentilactobacillus terminaliae</name>
    <dbReference type="NCBI Taxonomy" id="3003483"/>
    <lineage>
        <taxon>Bacteria</taxon>
        <taxon>Bacillati</taxon>
        <taxon>Bacillota</taxon>
        <taxon>Bacilli</taxon>
        <taxon>Lactobacillales</taxon>
        <taxon>Lactobacillaceae</taxon>
        <taxon>Lentilactobacillus</taxon>
    </lineage>
</organism>
<dbReference type="Proteomes" id="UP001149860">
    <property type="component" value="Chromosome"/>
</dbReference>
<reference evidence="1" key="1">
    <citation type="submission" date="2024-08" db="EMBL/GenBank/DDBJ databases">
        <title>Lentilactobacillus sp. nov., isolated from tree bark.</title>
        <authorList>
            <person name="Phuengjayaem S."/>
            <person name="Tanasupawat S."/>
        </authorList>
    </citation>
    <scope>NUCLEOTIDE SEQUENCE</scope>
    <source>
        <strain evidence="1">SPB1-3</strain>
    </source>
</reference>
<protein>
    <submittedName>
        <fullName evidence="1">Helix-turn-helix transcriptional regulator</fullName>
    </submittedName>
</protein>
<name>A0ACD5DED2_9LACO</name>
<dbReference type="EMBL" id="CP168151">
    <property type="protein sequence ID" value="XFD39508.1"/>
    <property type="molecule type" value="Genomic_DNA"/>
</dbReference>
<keyword evidence="2" id="KW-1185">Reference proteome</keyword>
<evidence type="ECO:0000313" key="1">
    <source>
        <dbReference type="EMBL" id="XFD39508.1"/>
    </source>
</evidence>
<sequence>MEAGLSKFEVMSQSLGQNIASERKKLNLTQKQLASGICSQSMISNIEKGNYVPNAILLSEICQRLGISVDRSLLSTYYEISEDKEFSRNVEQMCNNHQYAELIDYMDSSDVIANLSQNEDLQIFYYYYGCGTYQLTKDAVSALRYLNMALNFTYSKRNESLTGIEALILSVINFIEIESNRTKLLGNFETVIDAVLTNKIIQPDKNLNIVFYQYGMALLHQKRLNESINVLRNGVKWATENDSNLMLSDFFFMLGHEYAAINDEVHAKEADNNYQVISKVFNQNVNRSIT</sequence>
<gene>
    <name evidence="1" type="ORF">O0236_008925</name>
</gene>
<proteinExistence type="predicted"/>